<reference evidence="2 3" key="1">
    <citation type="submission" date="2014-10" db="EMBL/GenBank/DDBJ databases">
        <title>Pedobacter Kyungheensis.</title>
        <authorList>
            <person name="Anderson B.M."/>
            <person name="Newman J.D."/>
        </authorList>
    </citation>
    <scope>NUCLEOTIDE SEQUENCE [LARGE SCALE GENOMIC DNA]</scope>
    <source>
        <strain evidence="2 3">KACC 16221</strain>
    </source>
</reference>
<keyword evidence="3" id="KW-1185">Reference proteome</keyword>
<keyword evidence="1" id="KW-0812">Transmembrane</keyword>
<protein>
    <submittedName>
        <fullName evidence="2">Uncharacterized protein</fullName>
    </submittedName>
</protein>
<keyword evidence="1" id="KW-0472">Membrane</keyword>
<name>A0A0C1FML5_9SPHI</name>
<keyword evidence="1" id="KW-1133">Transmembrane helix</keyword>
<feature type="transmembrane region" description="Helical" evidence="1">
    <location>
        <begin position="35"/>
        <end position="57"/>
    </location>
</feature>
<dbReference type="EMBL" id="JSYN01000017">
    <property type="protein sequence ID" value="KIA93008.1"/>
    <property type="molecule type" value="Genomic_DNA"/>
</dbReference>
<dbReference type="Proteomes" id="UP000031246">
    <property type="component" value="Unassembled WGS sequence"/>
</dbReference>
<evidence type="ECO:0000313" key="2">
    <source>
        <dbReference type="EMBL" id="KIA93008.1"/>
    </source>
</evidence>
<comment type="caution">
    <text evidence="2">The sequence shown here is derived from an EMBL/GenBank/DDBJ whole genome shotgun (WGS) entry which is preliminary data.</text>
</comment>
<evidence type="ECO:0000256" key="1">
    <source>
        <dbReference type="SAM" id="Phobius"/>
    </source>
</evidence>
<accession>A0A0C1FML5</accession>
<sequence length="80" mass="9727">MCFFVFVWFLLLILLQFLCKCGKMPVLCVFVFIKNLYLKCSIFLLFSFLSCFFVVFYKNHSFLLEKFNFMVLKLQYVVFL</sequence>
<gene>
    <name evidence="2" type="ORF">OC25_15045</name>
</gene>
<evidence type="ECO:0000313" key="3">
    <source>
        <dbReference type="Proteomes" id="UP000031246"/>
    </source>
</evidence>
<organism evidence="2 3">
    <name type="scientific">Pedobacter kyungheensis</name>
    <dbReference type="NCBI Taxonomy" id="1069985"/>
    <lineage>
        <taxon>Bacteria</taxon>
        <taxon>Pseudomonadati</taxon>
        <taxon>Bacteroidota</taxon>
        <taxon>Sphingobacteriia</taxon>
        <taxon>Sphingobacteriales</taxon>
        <taxon>Sphingobacteriaceae</taxon>
        <taxon>Pedobacter</taxon>
    </lineage>
</organism>
<dbReference type="AlphaFoldDB" id="A0A0C1FML5"/>
<proteinExistence type="predicted"/>